<evidence type="ECO:0000313" key="2">
    <source>
        <dbReference type="Proteomes" id="UP000054560"/>
    </source>
</evidence>
<dbReference type="EMBL" id="KQ247670">
    <property type="protein sequence ID" value="KNC72045.1"/>
    <property type="molecule type" value="Genomic_DNA"/>
</dbReference>
<protein>
    <submittedName>
        <fullName evidence="1">Uncharacterized protein</fullName>
    </submittedName>
</protein>
<reference evidence="1 2" key="1">
    <citation type="submission" date="2011-02" db="EMBL/GenBank/DDBJ databases">
        <title>The Genome Sequence of Sphaeroforma arctica JP610.</title>
        <authorList>
            <consortium name="The Broad Institute Genome Sequencing Platform"/>
            <person name="Russ C."/>
            <person name="Cuomo C."/>
            <person name="Young S.K."/>
            <person name="Zeng Q."/>
            <person name="Gargeya S."/>
            <person name="Alvarado L."/>
            <person name="Berlin A."/>
            <person name="Chapman S.B."/>
            <person name="Chen Z."/>
            <person name="Freedman E."/>
            <person name="Gellesch M."/>
            <person name="Goldberg J."/>
            <person name="Griggs A."/>
            <person name="Gujja S."/>
            <person name="Heilman E."/>
            <person name="Heiman D."/>
            <person name="Howarth C."/>
            <person name="Mehta T."/>
            <person name="Neiman D."/>
            <person name="Pearson M."/>
            <person name="Roberts A."/>
            <person name="Saif S."/>
            <person name="Shea T."/>
            <person name="Shenoy N."/>
            <person name="Sisk P."/>
            <person name="Stolte C."/>
            <person name="Sykes S."/>
            <person name="White J."/>
            <person name="Yandava C."/>
            <person name="Burger G."/>
            <person name="Gray M.W."/>
            <person name="Holland P.W.H."/>
            <person name="King N."/>
            <person name="Lang F.B.F."/>
            <person name="Roger A.J."/>
            <person name="Ruiz-Trillo I."/>
            <person name="Haas B."/>
            <person name="Nusbaum C."/>
            <person name="Birren B."/>
        </authorList>
    </citation>
    <scope>NUCLEOTIDE SEQUENCE [LARGE SCALE GENOMIC DNA]</scope>
    <source>
        <strain evidence="1 2">JP610</strain>
    </source>
</reference>
<feature type="non-terminal residue" evidence="1">
    <location>
        <position position="125"/>
    </location>
</feature>
<gene>
    <name evidence="1" type="ORF">SARC_15406</name>
</gene>
<proteinExistence type="predicted"/>
<name>A0A0L0F5R0_9EUKA</name>
<evidence type="ECO:0000313" key="1">
    <source>
        <dbReference type="EMBL" id="KNC72045.1"/>
    </source>
</evidence>
<organism evidence="1 2">
    <name type="scientific">Sphaeroforma arctica JP610</name>
    <dbReference type="NCBI Taxonomy" id="667725"/>
    <lineage>
        <taxon>Eukaryota</taxon>
        <taxon>Ichthyosporea</taxon>
        <taxon>Ichthyophonida</taxon>
        <taxon>Sphaeroforma</taxon>
    </lineage>
</organism>
<dbReference type="Proteomes" id="UP000054560">
    <property type="component" value="Unassembled WGS sequence"/>
</dbReference>
<dbReference type="GeneID" id="25915910"/>
<dbReference type="RefSeq" id="XP_014145947.1">
    <property type="nucleotide sequence ID" value="XM_014290472.1"/>
</dbReference>
<keyword evidence="2" id="KW-1185">Reference proteome</keyword>
<dbReference type="AlphaFoldDB" id="A0A0L0F5R0"/>
<accession>A0A0L0F5R0</accession>
<sequence>MCYGLLYSFSSLSYGERFYSHTAICSPDWTFVVQAKRRCFADGTLYLWARYRHFNCMHFGRSILALPPDTPMIRMQAKKQSHTYCDTNLPADLAGAPYQRICTNAIRREDDIWIVSSPGGPNSSA</sequence>